<gene>
    <name evidence="2" type="ORF">CKAH01_05978</name>
</gene>
<dbReference type="AlphaFoldDB" id="A0AAD9YA88"/>
<accession>A0AAD9YA88</accession>
<evidence type="ECO:0000256" key="1">
    <source>
        <dbReference type="SAM" id="MobiDB-lite"/>
    </source>
</evidence>
<dbReference type="EMBL" id="VYYT01000223">
    <property type="protein sequence ID" value="KAK2754964.1"/>
    <property type="molecule type" value="Genomic_DNA"/>
</dbReference>
<comment type="caution">
    <text evidence="2">The sequence shown here is derived from an EMBL/GenBank/DDBJ whole genome shotgun (WGS) entry which is preliminary data.</text>
</comment>
<feature type="region of interest" description="Disordered" evidence="1">
    <location>
        <begin position="61"/>
        <end position="97"/>
    </location>
</feature>
<keyword evidence="3" id="KW-1185">Reference proteome</keyword>
<proteinExistence type="predicted"/>
<evidence type="ECO:0000313" key="3">
    <source>
        <dbReference type="Proteomes" id="UP001281614"/>
    </source>
</evidence>
<name>A0AAD9YA88_COLKA</name>
<dbReference type="Proteomes" id="UP001281614">
    <property type="component" value="Unassembled WGS sequence"/>
</dbReference>
<evidence type="ECO:0000313" key="2">
    <source>
        <dbReference type="EMBL" id="KAK2754964.1"/>
    </source>
</evidence>
<sequence length="216" mass="23826">MLIAEAREASVAERAVVGSGAPSVNRVSGNRPPLRPHPLRLRARVHTPKFDVPCSSVLDFQNRKRTGRERGRINLSSKTAGSHERQRQSSLACKPFVIEPTKRRPDDSLARAGDCSEDPSLGVSCDPRRVAGLVKLGPLNQTNTKYTSSFRGCLVMQRRFSKSPKSPEEWPSQSPFLNPLLSLLILPMKESKSLKCCFRYCAGLHDAAFKAVAGIF</sequence>
<reference evidence="2" key="1">
    <citation type="submission" date="2023-02" db="EMBL/GenBank/DDBJ databases">
        <title>Colletotrichum kahawae CIFC_Que2 genome sequencing and assembly.</title>
        <authorList>
            <person name="Baroncelli R."/>
        </authorList>
    </citation>
    <scope>NUCLEOTIDE SEQUENCE</scope>
    <source>
        <strain evidence="2">CIFC_Que2</strain>
    </source>
</reference>
<organism evidence="2 3">
    <name type="scientific">Colletotrichum kahawae</name>
    <name type="common">Coffee berry disease fungus</name>
    <dbReference type="NCBI Taxonomy" id="34407"/>
    <lineage>
        <taxon>Eukaryota</taxon>
        <taxon>Fungi</taxon>
        <taxon>Dikarya</taxon>
        <taxon>Ascomycota</taxon>
        <taxon>Pezizomycotina</taxon>
        <taxon>Sordariomycetes</taxon>
        <taxon>Hypocreomycetidae</taxon>
        <taxon>Glomerellales</taxon>
        <taxon>Glomerellaceae</taxon>
        <taxon>Colletotrichum</taxon>
        <taxon>Colletotrichum gloeosporioides species complex</taxon>
    </lineage>
</organism>
<protein>
    <submittedName>
        <fullName evidence="2">Uncharacterized protein</fullName>
    </submittedName>
</protein>